<evidence type="ECO:0000313" key="1">
    <source>
        <dbReference type="EMBL" id="ABN08944.1"/>
    </source>
</evidence>
<accession>A2Q5S4</accession>
<dbReference type="AlphaFoldDB" id="A2Q5S4"/>
<protein>
    <submittedName>
        <fullName evidence="1">Uncharacterized protein</fullName>
    </submittedName>
</protein>
<name>A2Q5S4_MEDTR</name>
<reference evidence="1" key="1">
    <citation type="submission" date="2005-09" db="EMBL/GenBank/DDBJ databases">
        <authorList>
            <person name="Town C.D."/>
        </authorList>
    </citation>
    <scope>NUCLEOTIDE SEQUENCE</scope>
</reference>
<reference evidence="1" key="2">
    <citation type="submission" date="2007-03" db="EMBL/GenBank/DDBJ databases">
        <authorList>
            <consortium name="The International Medicago Genome Annotation Group"/>
        </authorList>
    </citation>
    <scope>NUCLEOTIDE SEQUENCE</scope>
</reference>
<proteinExistence type="predicted"/>
<gene>
    <name evidence="1" type="ORF">MtrDRAFT_AC168204g18v2</name>
</gene>
<organism evidence="1">
    <name type="scientific">Medicago truncatula</name>
    <name type="common">Barrel medic</name>
    <name type="synonym">Medicago tribuloides</name>
    <dbReference type="NCBI Taxonomy" id="3880"/>
    <lineage>
        <taxon>Eukaryota</taxon>
        <taxon>Viridiplantae</taxon>
        <taxon>Streptophyta</taxon>
        <taxon>Embryophyta</taxon>
        <taxon>Tracheophyta</taxon>
        <taxon>Spermatophyta</taxon>
        <taxon>Magnoliopsida</taxon>
        <taxon>eudicotyledons</taxon>
        <taxon>Gunneridae</taxon>
        <taxon>Pentapetalae</taxon>
        <taxon>rosids</taxon>
        <taxon>fabids</taxon>
        <taxon>Fabales</taxon>
        <taxon>Fabaceae</taxon>
        <taxon>Papilionoideae</taxon>
        <taxon>50 kb inversion clade</taxon>
        <taxon>NPAAA clade</taxon>
        <taxon>Hologalegina</taxon>
        <taxon>IRL clade</taxon>
        <taxon>Trifolieae</taxon>
        <taxon>Medicago</taxon>
    </lineage>
</organism>
<sequence>MRQECFLGWSGVCTYRRSDAQVSRDQRVRVLEEEIDSTLGFAMSPLYIEVEGCRAVVMAHQALAVTKSWEL</sequence>
<dbReference type="EMBL" id="AC168204">
    <property type="protein sequence ID" value="ABN08944.1"/>
    <property type="molecule type" value="Genomic_DNA"/>
</dbReference>